<protein>
    <submittedName>
        <fullName evidence="1">Uncharacterized protein</fullName>
    </submittedName>
</protein>
<dbReference type="EMBL" id="JANAVB010013600">
    <property type="protein sequence ID" value="KAJ6834924.1"/>
    <property type="molecule type" value="Genomic_DNA"/>
</dbReference>
<evidence type="ECO:0000313" key="1">
    <source>
        <dbReference type="EMBL" id="KAJ6834924.1"/>
    </source>
</evidence>
<dbReference type="Proteomes" id="UP001140949">
    <property type="component" value="Unassembled WGS sequence"/>
</dbReference>
<dbReference type="AlphaFoldDB" id="A0AAX6H2D7"/>
<gene>
    <name evidence="1" type="ORF">M6B38_123045</name>
</gene>
<reference evidence="1" key="1">
    <citation type="journal article" date="2023" name="GigaByte">
        <title>Genome assembly of the bearded iris, Iris pallida Lam.</title>
        <authorList>
            <person name="Bruccoleri R.E."/>
            <person name="Oakeley E.J."/>
            <person name="Faust A.M.E."/>
            <person name="Altorfer M."/>
            <person name="Dessus-Babus S."/>
            <person name="Burckhardt D."/>
            <person name="Oertli M."/>
            <person name="Naumann U."/>
            <person name="Petersen F."/>
            <person name="Wong J."/>
        </authorList>
    </citation>
    <scope>NUCLEOTIDE SEQUENCE</scope>
    <source>
        <strain evidence="1">GSM-AAB239-AS_SAM_17_03QT</strain>
    </source>
</reference>
<proteinExistence type="predicted"/>
<keyword evidence="2" id="KW-1185">Reference proteome</keyword>
<comment type="caution">
    <text evidence="1">The sequence shown here is derived from an EMBL/GenBank/DDBJ whole genome shotgun (WGS) entry which is preliminary data.</text>
</comment>
<name>A0AAX6H2D7_IRIPA</name>
<reference evidence="1" key="2">
    <citation type="submission" date="2023-04" db="EMBL/GenBank/DDBJ databases">
        <authorList>
            <person name="Bruccoleri R.E."/>
            <person name="Oakeley E.J."/>
            <person name="Faust A.-M."/>
            <person name="Dessus-Babus S."/>
            <person name="Altorfer M."/>
            <person name="Burckhardt D."/>
            <person name="Oertli M."/>
            <person name="Naumann U."/>
            <person name="Petersen F."/>
            <person name="Wong J."/>
        </authorList>
    </citation>
    <scope>NUCLEOTIDE SEQUENCE</scope>
    <source>
        <strain evidence="1">GSM-AAB239-AS_SAM_17_03QT</strain>
        <tissue evidence="1">Leaf</tissue>
    </source>
</reference>
<accession>A0AAX6H2D7</accession>
<organism evidence="1 2">
    <name type="scientific">Iris pallida</name>
    <name type="common">Sweet iris</name>
    <dbReference type="NCBI Taxonomy" id="29817"/>
    <lineage>
        <taxon>Eukaryota</taxon>
        <taxon>Viridiplantae</taxon>
        <taxon>Streptophyta</taxon>
        <taxon>Embryophyta</taxon>
        <taxon>Tracheophyta</taxon>
        <taxon>Spermatophyta</taxon>
        <taxon>Magnoliopsida</taxon>
        <taxon>Liliopsida</taxon>
        <taxon>Asparagales</taxon>
        <taxon>Iridaceae</taxon>
        <taxon>Iridoideae</taxon>
        <taxon>Irideae</taxon>
        <taxon>Iris</taxon>
    </lineage>
</organism>
<sequence>MCFFSDDAQLSRQSTSDLCEESVNSRQVVDLLELLQHSSPVTVLLPLRVLPRDHDVASVSR</sequence>
<evidence type="ECO:0000313" key="2">
    <source>
        <dbReference type="Proteomes" id="UP001140949"/>
    </source>
</evidence>